<evidence type="ECO:0000259" key="2">
    <source>
        <dbReference type="PROSITE" id="PS51677"/>
    </source>
</evidence>
<protein>
    <submittedName>
        <fullName evidence="3">Sporulation protein (Polysaccharide deacetylase family)</fullName>
    </submittedName>
</protein>
<dbReference type="PANTHER" id="PTHR10587">
    <property type="entry name" value="GLYCOSYL TRANSFERASE-RELATED"/>
    <property type="match status" value="1"/>
</dbReference>
<keyword evidence="1" id="KW-0472">Membrane</keyword>
<dbReference type="NCBIfam" id="TIGR02873">
    <property type="entry name" value="spore_ylxY"/>
    <property type="match status" value="1"/>
</dbReference>
<evidence type="ECO:0000313" key="4">
    <source>
        <dbReference type="Proteomes" id="UP001519345"/>
    </source>
</evidence>
<proteinExistence type="predicted"/>
<dbReference type="PROSITE" id="PS51677">
    <property type="entry name" value="NODB"/>
    <property type="match status" value="1"/>
</dbReference>
<reference evidence="3 4" key="1">
    <citation type="submission" date="2021-03" db="EMBL/GenBank/DDBJ databases">
        <title>Genomic Encyclopedia of Type Strains, Phase IV (KMG-IV): sequencing the most valuable type-strain genomes for metagenomic binning, comparative biology and taxonomic classification.</title>
        <authorList>
            <person name="Goeker M."/>
        </authorList>
    </citation>
    <scope>NUCLEOTIDE SEQUENCE [LARGE SCALE GENOMIC DNA]</scope>
    <source>
        <strain evidence="3 4">DSM 25609</strain>
    </source>
</reference>
<sequence>MYRYRKFVNLVVFLFIILVAYNPEHNPFVINEVGSITEVTRTEDVLYKEIQDKSPEYSQDPQNAYIDSVWKKTPGRNGAKVNLEESYEKMKEEGTFKESLLVYDQTPPEIKLKDLPASPIFRGHPEKDMVSLLFNVSWGEEHIPDILNILNEHSVKATFFIEGKWAQQNSESVKMIDEQGHVVGNHAYNHPDMTRLTEQENTRQIAQTNEIIKAITGKDLKWFAPPSGNHTEQVVEVADALNMETILWTVDTIDWKNPSVSVMINRVNNKLHPGATILMHPTSSIVEGLEPLIKNIKENGYRIGTIEKLLNEER</sequence>
<comment type="caution">
    <text evidence="3">The sequence shown here is derived from an EMBL/GenBank/DDBJ whole genome shotgun (WGS) entry which is preliminary data.</text>
</comment>
<keyword evidence="4" id="KW-1185">Reference proteome</keyword>
<accession>A0ABS4IAV3</accession>
<dbReference type="Pfam" id="PF01522">
    <property type="entry name" value="Polysacc_deac_1"/>
    <property type="match status" value="1"/>
</dbReference>
<feature type="domain" description="NodB homology" evidence="2">
    <location>
        <begin position="128"/>
        <end position="304"/>
    </location>
</feature>
<dbReference type="CDD" id="cd10950">
    <property type="entry name" value="CE4_BsYlxY_like"/>
    <property type="match status" value="1"/>
</dbReference>
<dbReference type="Gene3D" id="3.20.20.370">
    <property type="entry name" value="Glycoside hydrolase/deacetylase"/>
    <property type="match status" value="1"/>
</dbReference>
<feature type="transmembrane region" description="Helical" evidence="1">
    <location>
        <begin position="7"/>
        <end position="23"/>
    </location>
</feature>
<evidence type="ECO:0000256" key="1">
    <source>
        <dbReference type="SAM" id="Phobius"/>
    </source>
</evidence>
<dbReference type="RefSeq" id="WP_209461297.1">
    <property type="nucleotide sequence ID" value="NZ_CP110224.1"/>
</dbReference>
<gene>
    <name evidence="3" type="ORF">J2Z83_000148</name>
</gene>
<name>A0ABS4IAV3_9BACI</name>
<dbReference type="InterPro" id="IPR002509">
    <property type="entry name" value="NODB_dom"/>
</dbReference>
<dbReference type="InterPro" id="IPR011330">
    <property type="entry name" value="Glyco_hydro/deAcase_b/a-brl"/>
</dbReference>
<dbReference type="EMBL" id="JAGGKX010000001">
    <property type="protein sequence ID" value="MBP1968056.1"/>
    <property type="molecule type" value="Genomic_DNA"/>
</dbReference>
<keyword evidence="1" id="KW-1133">Transmembrane helix</keyword>
<evidence type="ECO:0000313" key="3">
    <source>
        <dbReference type="EMBL" id="MBP1968056.1"/>
    </source>
</evidence>
<dbReference type="SUPFAM" id="SSF88713">
    <property type="entry name" value="Glycoside hydrolase/deacetylase"/>
    <property type="match status" value="1"/>
</dbReference>
<dbReference type="InterPro" id="IPR050248">
    <property type="entry name" value="Polysacc_deacetylase_ArnD"/>
</dbReference>
<organism evidence="3 4">
    <name type="scientific">Virgibacillus natechei</name>
    <dbReference type="NCBI Taxonomy" id="1216297"/>
    <lineage>
        <taxon>Bacteria</taxon>
        <taxon>Bacillati</taxon>
        <taxon>Bacillota</taxon>
        <taxon>Bacilli</taxon>
        <taxon>Bacillales</taxon>
        <taxon>Bacillaceae</taxon>
        <taxon>Virgibacillus</taxon>
    </lineage>
</organism>
<dbReference type="Proteomes" id="UP001519345">
    <property type="component" value="Unassembled WGS sequence"/>
</dbReference>
<dbReference type="PANTHER" id="PTHR10587:SF80">
    <property type="entry name" value="CHITOOLIGOSACCHARIDE DEACETYLASE"/>
    <property type="match status" value="1"/>
</dbReference>
<keyword evidence="1" id="KW-0812">Transmembrane</keyword>
<dbReference type="InterPro" id="IPR014228">
    <property type="entry name" value="Spore_polysacc_deacetyl_YlxY"/>
</dbReference>